<dbReference type="RefSeq" id="WP_108380758.1">
    <property type="nucleotide sequence ID" value="NZ_CP028858.1"/>
</dbReference>
<evidence type="ECO:0000313" key="3">
    <source>
        <dbReference type="EMBL" id="AWB26389.1"/>
    </source>
</evidence>
<feature type="domain" description="DUF7527" evidence="2">
    <location>
        <begin position="616"/>
        <end position="855"/>
    </location>
</feature>
<dbReference type="AlphaFoldDB" id="A0A2R4WXX2"/>
<dbReference type="EMBL" id="CP028858">
    <property type="protein sequence ID" value="AWB26389.1"/>
    <property type="molecule type" value="Genomic_DNA"/>
</dbReference>
<dbReference type="InterPro" id="IPR055949">
    <property type="entry name" value="DUF7527"/>
</dbReference>
<dbReference type="Proteomes" id="UP000244727">
    <property type="component" value="Chromosome"/>
</dbReference>
<feature type="compositionally biased region" description="Basic and acidic residues" evidence="1">
    <location>
        <begin position="482"/>
        <end position="499"/>
    </location>
</feature>
<evidence type="ECO:0000313" key="4">
    <source>
        <dbReference type="Proteomes" id="UP000244727"/>
    </source>
</evidence>
<dbReference type="Gene3D" id="1.10.287.1490">
    <property type="match status" value="1"/>
</dbReference>
<dbReference type="GeneID" id="36511033"/>
<feature type="compositionally biased region" description="Basic and acidic residues" evidence="1">
    <location>
        <begin position="232"/>
        <end position="272"/>
    </location>
</feature>
<gene>
    <name evidence="3" type="ORF">HARCEL1_00960</name>
</gene>
<organism evidence="3 4">
    <name type="scientific">Halococcoides cellulosivorans</name>
    <dbReference type="NCBI Taxonomy" id="1679096"/>
    <lineage>
        <taxon>Archaea</taxon>
        <taxon>Methanobacteriati</taxon>
        <taxon>Methanobacteriota</taxon>
        <taxon>Stenosarchaea group</taxon>
        <taxon>Halobacteria</taxon>
        <taxon>Halobacteriales</taxon>
        <taxon>Haloarculaceae</taxon>
        <taxon>Halococcoides</taxon>
    </lineage>
</organism>
<dbReference type="KEGG" id="harc:HARCEL1_00960"/>
<dbReference type="Pfam" id="PF24371">
    <property type="entry name" value="DUF7527"/>
    <property type="match status" value="1"/>
</dbReference>
<feature type="compositionally biased region" description="Low complexity" evidence="1">
    <location>
        <begin position="180"/>
        <end position="208"/>
    </location>
</feature>
<evidence type="ECO:0000256" key="1">
    <source>
        <dbReference type="SAM" id="MobiDB-lite"/>
    </source>
</evidence>
<feature type="compositionally biased region" description="Basic and acidic residues" evidence="1">
    <location>
        <begin position="539"/>
        <end position="560"/>
    </location>
</feature>
<name>A0A2R4WXX2_9EURY</name>
<feature type="compositionally biased region" description="Basic and acidic residues" evidence="1">
    <location>
        <begin position="455"/>
        <end position="469"/>
    </location>
</feature>
<proteinExistence type="predicted"/>
<feature type="region of interest" description="Disordered" evidence="1">
    <location>
        <begin position="180"/>
        <end position="560"/>
    </location>
</feature>
<dbReference type="SUPFAM" id="SSF90257">
    <property type="entry name" value="Myosin rod fragments"/>
    <property type="match status" value="1"/>
</dbReference>
<feature type="compositionally biased region" description="Basic and acidic residues" evidence="1">
    <location>
        <begin position="411"/>
        <end position="429"/>
    </location>
</feature>
<feature type="compositionally biased region" description="Basic and acidic residues" evidence="1">
    <location>
        <begin position="282"/>
        <end position="350"/>
    </location>
</feature>
<accession>A0A2R4WXX2</accession>
<protein>
    <recommendedName>
        <fullName evidence="2">DUF7527 domain-containing protein</fullName>
    </recommendedName>
</protein>
<feature type="compositionally biased region" description="Basic and acidic residues" evidence="1">
    <location>
        <begin position="358"/>
        <end position="401"/>
    </location>
</feature>
<keyword evidence="4" id="KW-1185">Reference proteome</keyword>
<evidence type="ECO:0000259" key="2">
    <source>
        <dbReference type="Pfam" id="PF24371"/>
    </source>
</evidence>
<reference evidence="3 4" key="1">
    <citation type="submission" date="2018-04" db="EMBL/GenBank/DDBJ databases">
        <title>Halococcoides cellulosivorans gen. nov., sp. nov., an extremely halophilic cellulose-utilizing haloarchaeon from hypersaline lakes.</title>
        <authorList>
            <person name="Sorokin D.Y."/>
            <person name="Toshchakov S.V."/>
            <person name="Samarov N.I."/>
            <person name="Korzhenkov A."/>
            <person name="Kublanov I.V."/>
        </authorList>
    </citation>
    <scope>NUCLEOTIDE SEQUENCE [LARGE SCALE GENOMIC DNA]</scope>
    <source>
        <strain evidence="3 4">HArcel1</strain>
    </source>
</reference>
<sequence length="858" mass="92880">MTTRTVDRVDDWEEVPYEGGEDGLQQLSDRGFSGRVRTAGGAAYFLDGSVVGVIDGTLDTVADAAGTAYRAPSDALPLLAVMQERTEGPRAKYYTEDTPISDVDRRLSDAGFTGYIELSENVLSGDYYIVYHGGRSTSAAFVGASERLITDEEAFETADDEVGIFEVHQVDIDVQEVDAAGGTEPGAESGTTAGAAGPSSSGTTEPSSDGVTGPSSGRPGESDDATDPLDAGGERDERDHTDRDRPDRALDPLDAGRDDGGADRRPTEREDTAESDDQESAAPERDEPSDGPERTTIERDPLADPTETGDRPTREPTDRSGPESDDRPALDEDQRTDEDRRANEDRHAGDDTTGETRSPPDRERTERDDPPDRANEKRGEDRGPVRDDRQADTSDQHRSHDTSQSGQSREPSTDDRAGEDRSSEGDTSPRRSAASSEGRTGEGDASGRPETGPSQEDRSRESSTPRTETDTGESAAGPGGGERSRSDEDLSPEDLERRSIPSVDPANSESPSDDSGDPSTPTSGVSRDRPPASGAPSEQIRDLEAQIDERDRRIDDLESTVDRLREERGEYRSRIEELEAQLDELAAERDDLAEQLDSRPAESAGTGAAQSATRTLSADEALAGTNLFVRYASRGEATLEAAAEGSADRSAVTENLRLEHHTQFEADDVAVDGQPFDEFLESSLLYRFVSWLVEDLIYEIRDTGHGRALADLYEALPRIDRAELQGSVSVQVEVDGETSREQRAFDVVVRDRMGNPLIVADLNDDRDAATGAMMETLVTTATDVGRSHDHFAAGFLVTESYFDPEALETAADATGGGLFSRDSRESYVRLSRKDGFHLCLVEARDEQFHLAVPELKSS</sequence>